<organism evidence="2 4">
    <name type="scientific">Salinicoccus halodurans</name>
    <dbReference type="NCBI Taxonomy" id="407035"/>
    <lineage>
        <taxon>Bacteria</taxon>
        <taxon>Bacillati</taxon>
        <taxon>Bacillota</taxon>
        <taxon>Bacilli</taxon>
        <taxon>Bacillales</taxon>
        <taxon>Staphylococcaceae</taxon>
        <taxon>Salinicoccus</taxon>
    </lineage>
</organism>
<evidence type="ECO:0000313" key="1">
    <source>
        <dbReference type="EMBL" id="AKG73673.1"/>
    </source>
</evidence>
<gene>
    <name evidence="1" type="ORF">AAT16_05245</name>
    <name evidence="2" type="ORF">SAMN05216235_0288</name>
</gene>
<proteinExistence type="predicted"/>
<evidence type="ECO:0000313" key="4">
    <source>
        <dbReference type="Proteomes" id="UP000183090"/>
    </source>
</evidence>
<dbReference type="OrthoDB" id="2388542at2"/>
<name>A0A0F7HKM8_9STAP</name>
<dbReference type="RefSeq" id="WP_046789863.1">
    <property type="nucleotide sequence ID" value="NZ_CP011366.1"/>
</dbReference>
<dbReference type="EMBL" id="CP011366">
    <property type="protein sequence ID" value="AKG73673.1"/>
    <property type="molecule type" value="Genomic_DNA"/>
</dbReference>
<reference evidence="1 3" key="1">
    <citation type="journal article" date="2015" name="Int. J. Syst. Evol. Microbiol.">
        <title>Complete genome sequence of Salinicoccus halodurans H3B36, isolated from the Qaidam Basin in China.</title>
        <authorList>
            <person name="Jiang K."/>
            <person name="Xue Y."/>
            <person name="Ma Y."/>
        </authorList>
    </citation>
    <scope>NUCLEOTIDE SEQUENCE [LARGE SCALE GENOMIC DNA]</scope>
    <source>
        <strain evidence="1 3">H3B36</strain>
    </source>
</reference>
<reference evidence="2 4" key="3">
    <citation type="submission" date="2016-10" db="EMBL/GenBank/DDBJ databases">
        <authorList>
            <person name="Varghese N."/>
            <person name="Submissions S."/>
        </authorList>
    </citation>
    <scope>NUCLEOTIDE SEQUENCE [LARGE SCALE GENOMIC DNA]</scope>
    <source>
        <strain evidence="2 4">CGMCC 1.6501</strain>
    </source>
</reference>
<evidence type="ECO:0000313" key="3">
    <source>
        <dbReference type="Proteomes" id="UP000034029"/>
    </source>
</evidence>
<dbReference type="Proteomes" id="UP000183090">
    <property type="component" value="Unassembled WGS sequence"/>
</dbReference>
<dbReference type="KEGG" id="shv:AAT16_05245"/>
<protein>
    <recommendedName>
        <fullName evidence="5">NERD domain-containing protein</fullName>
    </recommendedName>
</protein>
<sequence>MRDKDEKLKVYEFLYNRLPFSDTEKQEFKAMQRMEKLEARFEIELAKIKTHNMKIHWHTEILVDSDYEIVNVLIVTDYCYYLFVLHDLEGEYYINPFNILCHENHEAALDLNRSGRIYEMFREQLIDEGKFQRPIILKYVMMNSGFKMNGRQSELFLAAKNLPYYLKAIEHSAVIKKKNHHPASTKF</sequence>
<dbReference type="AlphaFoldDB" id="A0A0F7HKM8"/>
<evidence type="ECO:0008006" key="5">
    <source>
        <dbReference type="Google" id="ProtNLM"/>
    </source>
</evidence>
<keyword evidence="3" id="KW-1185">Reference proteome</keyword>
<evidence type="ECO:0000313" key="2">
    <source>
        <dbReference type="EMBL" id="SFK54092.1"/>
    </source>
</evidence>
<reference evidence="3" key="2">
    <citation type="submission" date="2015-04" db="EMBL/GenBank/DDBJ databases">
        <title>Complete genome sequence of Salinicoccus halodurans strain H3B36, isolated from the Qaidam basin of China.</title>
        <authorList>
            <person name="Ma Y."/>
            <person name="Jiang K."/>
            <person name="Xue Y."/>
        </authorList>
    </citation>
    <scope>NUCLEOTIDE SEQUENCE [LARGE SCALE GENOMIC DNA]</scope>
    <source>
        <strain evidence="3">H3B36</strain>
    </source>
</reference>
<accession>A0A0F7HKM8</accession>
<dbReference type="Proteomes" id="UP000034029">
    <property type="component" value="Chromosome"/>
</dbReference>
<dbReference type="EMBL" id="FOTB01000001">
    <property type="protein sequence ID" value="SFK54092.1"/>
    <property type="molecule type" value="Genomic_DNA"/>
</dbReference>